<gene>
    <name evidence="1" type="ORF">GCM10009668_34970</name>
</gene>
<dbReference type="SMART" id="SM01236">
    <property type="entry name" value="Haem_oxygenase_2"/>
    <property type="match status" value="1"/>
</dbReference>
<proteinExistence type="predicted"/>
<dbReference type="InterPro" id="IPR016084">
    <property type="entry name" value="Haem_Oase-like_multi-hlx"/>
</dbReference>
<accession>A0ABN1U1X2</accession>
<dbReference type="Gene3D" id="1.20.910.10">
    <property type="entry name" value="Heme oxygenase-like"/>
    <property type="match status" value="1"/>
</dbReference>
<dbReference type="SUPFAM" id="SSF48613">
    <property type="entry name" value="Heme oxygenase-like"/>
    <property type="match status" value="1"/>
</dbReference>
<dbReference type="Proteomes" id="UP001501581">
    <property type="component" value="Unassembled WGS sequence"/>
</dbReference>
<name>A0ABN1U1X2_9ACTN</name>
<dbReference type="Pfam" id="PF14518">
    <property type="entry name" value="Haem_oxygenas_2"/>
    <property type="match status" value="1"/>
</dbReference>
<evidence type="ECO:0000313" key="1">
    <source>
        <dbReference type="EMBL" id="GAA1111015.1"/>
    </source>
</evidence>
<dbReference type="EMBL" id="BAAALG010000013">
    <property type="protein sequence ID" value="GAA1111015.1"/>
    <property type="molecule type" value="Genomic_DNA"/>
</dbReference>
<protein>
    <submittedName>
        <fullName evidence="1">Iron-containing redox enzyme family protein</fullName>
    </submittedName>
</protein>
<sequence length="328" mass="36313">MYLPQSRGPYSGWVRRRMLGMDAGRAPAAPEPDTMLDDPDVQLALWMLYEVHFQGFEEAEEGIEWDLGLLAFRQVLEVPFETVLRDVGAPLRRPRATARIVDGLRDLIAQAPDPGLARFLQRKANADQFVDFLKQRSVYHLKEADAHSFVLPRVRGGVKVALAEVQYDEYGAGRVDRLHQDLFAKALIACGLDGQYGRYVDSADAATLASSNALSLFCLHRRHRGAALGHLAAFESTSSIPCRRISQGAERLELPGEVFDYFDEHVEADAVHEQIAVTDLCGALVVHEPELATDVLLGAEVCLQLGARADQALLDRWAGETGPRWEVA</sequence>
<evidence type="ECO:0000313" key="2">
    <source>
        <dbReference type="Proteomes" id="UP001501581"/>
    </source>
</evidence>
<organism evidence="1 2">
    <name type="scientific">Nocardioides dubius</name>
    <dbReference type="NCBI Taxonomy" id="317019"/>
    <lineage>
        <taxon>Bacteria</taxon>
        <taxon>Bacillati</taxon>
        <taxon>Actinomycetota</taxon>
        <taxon>Actinomycetes</taxon>
        <taxon>Propionibacteriales</taxon>
        <taxon>Nocardioidaceae</taxon>
        <taxon>Nocardioides</taxon>
    </lineage>
</organism>
<comment type="caution">
    <text evidence="1">The sequence shown here is derived from an EMBL/GenBank/DDBJ whole genome shotgun (WGS) entry which is preliminary data.</text>
</comment>
<reference evidence="1 2" key="1">
    <citation type="journal article" date="2019" name="Int. J. Syst. Evol. Microbiol.">
        <title>The Global Catalogue of Microorganisms (GCM) 10K type strain sequencing project: providing services to taxonomists for standard genome sequencing and annotation.</title>
        <authorList>
            <consortium name="The Broad Institute Genomics Platform"/>
            <consortium name="The Broad Institute Genome Sequencing Center for Infectious Disease"/>
            <person name="Wu L."/>
            <person name="Ma J."/>
        </authorList>
    </citation>
    <scope>NUCLEOTIDE SEQUENCE [LARGE SCALE GENOMIC DNA]</scope>
    <source>
        <strain evidence="1 2">JCM 13008</strain>
    </source>
</reference>
<dbReference type="RefSeq" id="WP_343996154.1">
    <property type="nucleotide sequence ID" value="NZ_BAAALG010000013.1"/>
</dbReference>
<keyword evidence="2" id="KW-1185">Reference proteome</keyword>